<dbReference type="PROSITE" id="PS51208">
    <property type="entry name" value="AUTOTRANSPORTER"/>
    <property type="match status" value="1"/>
</dbReference>
<feature type="domain" description="Autotransporter" evidence="6">
    <location>
        <begin position="853"/>
        <end position="1121"/>
    </location>
</feature>
<feature type="compositionally biased region" description="Low complexity" evidence="5">
    <location>
        <begin position="57"/>
        <end position="72"/>
    </location>
</feature>
<dbReference type="InterPro" id="IPR013425">
    <property type="entry name" value="Autotrns_rpt"/>
</dbReference>
<gene>
    <name evidence="7" type="ORF">PA42_10850</name>
</gene>
<accession>A0ABQ4VFU8</accession>
<evidence type="ECO:0000313" key="8">
    <source>
        <dbReference type="Proteomes" id="UP001052140"/>
    </source>
</evidence>
<dbReference type="PROSITE" id="PS51257">
    <property type="entry name" value="PROKAR_LIPOPROTEIN"/>
    <property type="match status" value="1"/>
</dbReference>
<comment type="caution">
    <text evidence="7">The sequence shown here is derived from an EMBL/GenBank/DDBJ whole genome shotgun (WGS) entry which is preliminary data.</text>
</comment>
<dbReference type="Pfam" id="PF12951">
    <property type="entry name" value="PATR"/>
    <property type="match status" value="1"/>
</dbReference>
<dbReference type="CDD" id="cd04848">
    <property type="entry name" value="Peptidases_S8_Autotransporter_serine_protease_like"/>
    <property type="match status" value="1"/>
</dbReference>
<feature type="compositionally biased region" description="Polar residues" evidence="5">
    <location>
        <begin position="122"/>
        <end position="134"/>
    </location>
</feature>
<dbReference type="GeneID" id="69687084"/>
<dbReference type="Pfam" id="PF03797">
    <property type="entry name" value="Autotransporter"/>
    <property type="match status" value="1"/>
</dbReference>
<protein>
    <recommendedName>
        <fullName evidence="6">Autotransporter domain-containing protein</fullName>
    </recommendedName>
</protein>
<name>A0ABQ4VFU8_9PAST</name>
<feature type="region of interest" description="Disordered" evidence="5">
    <location>
        <begin position="56"/>
        <end position="87"/>
    </location>
</feature>
<sequence length="1121" mass="124192">MQQKYQKLIIPTLSLFFASCGGGGGSENAVPPINQPNTSRNNHTLLPEIIQLDNDESSTISNSDSENSTNINVEPLPNLEASSNLDEDKVSNSSIVIKSNSNSISDLNTNILSKTNTNLPIHTPYNVQNNQHTPITDKEKPHTKNLMPTLEVTETSENKLQTSRLTTNNKHDSLNNPTHDINASEVFSLLPKHTQYIDDENTIKDVAIIDTAYYLSDSFKDKNGQLRLQLHNQHSALTPTISSHGTMVAAVINRYNSTATMYAYNTHHNTSQIFLVRNTDYDIAHSKGVRIFNNSYGSDAIDSEYAISLGNNIEKYAKEDSIFIWSAGNENKNHASPDSLHPTINDDTRNGWISVAEADYSNGIYRTTERKTYDYDHLNQLKASNYIGESAKTWGIATQGTYWLPLKDKDGKANYTFASGTSFSAPRVTAAAANVWTKFPWMDNHLVVVSLLSTADKPGTFLKGQDGVCSSPAIGCGETTTDPEYKFGWGLLNERRALKGPALFDKRLLTNKDAITTNNENGFTKNENVSGKNSGKDLLVINFDFRHYQDKEKLTWSNDIKGDAGILKQGSGTLYLNGQNQYQGKTIVDSGILGIGHSLTSEVIINREGTLLAEFDTQKHHNSAQKVTLGNNKNNQNYTVKNNGSLYVYGAGLTINGNYNGNANSRIVIDIDKSKLEVTGTMDLGGSSKIVADVKDISSLTPNSNGIPSQNETEKTIISANLISNHQNVTYAKTNRINNYIDISQFYINENKEIKVKYKRNSTAYVLETINYTAKSAIQTASNIDKALNTLASSNEYHVSSPKAAKLLSADKADLPTIINSLSGEIYASSQNAMLKQNLVVNQQLTQRIMSLNNGTKNGLWVDGIYAHSNIAQHGYASATAKTTGTQLGFDNKISNNLSLGFAVNQSNTNTDFNREAGKSKTKNTGIFTYGTYQFNHLYLATIAGFSYAKNNIDRIVFDEQSQTKFMCKTYNLYTELGTNLSFAKSKINPFIANTVNYINRGGFKENIAFGIDAKSKTYRINSFILGIRSHITFDKLTLNTSFSHTYTPENHDFGFTAKFTGFTDTIHIHGIKQNKHTSWFRLGTSYELQNGLSLQIGYNLSIQERKKENEILNLGITYKF</sequence>
<reference evidence="7" key="1">
    <citation type="submission" date="2024-05" db="EMBL/GenBank/DDBJ databases">
        <title>Determining zoonotic pasteurella genome.</title>
        <authorList>
            <person name="Maeda T."/>
            <person name="Takahashi T."/>
            <person name="Yoshida H."/>
        </authorList>
    </citation>
    <scope>NUCLEOTIDE SEQUENCE</scope>
    <source>
        <strain evidence="7">PA42</strain>
    </source>
</reference>
<organism evidence="7 8">
    <name type="scientific">Pasteurella canis</name>
    <dbReference type="NCBI Taxonomy" id="753"/>
    <lineage>
        <taxon>Bacteria</taxon>
        <taxon>Pseudomonadati</taxon>
        <taxon>Pseudomonadota</taxon>
        <taxon>Gammaproteobacteria</taxon>
        <taxon>Pasteurellales</taxon>
        <taxon>Pasteurellaceae</taxon>
        <taxon>Pasteurella</taxon>
    </lineage>
</organism>
<dbReference type="InterPro" id="IPR023828">
    <property type="entry name" value="Peptidase_S8_Ser-AS"/>
</dbReference>
<dbReference type="SMART" id="SM00869">
    <property type="entry name" value="Autotransporter"/>
    <property type="match status" value="1"/>
</dbReference>
<dbReference type="PROSITE" id="PS00138">
    <property type="entry name" value="SUBTILASE_SER"/>
    <property type="match status" value="1"/>
</dbReference>
<dbReference type="Pfam" id="PF00082">
    <property type="entry name" value="Peptidase_S8"/>
    <property type="match status" value="1"/>
</dbReference>
<dbReference type="SUPFAM" id="SSF52743">
    <property type="entry name" value="Subtilisin-like"/>
    <property type="match status" value="1"/>
</dbReference>
<keyword evidence="2" id="KW-0732">Signal</keyword>
<dbReference type="SUPFAM" id="SSF103515">
    <property type="entry name" value="Autotransporter"/>
    <property type="match status" value="1"/>
</dbReference>
<dbReference type="Gene3D" id="2.40.128.130">
    <property type="entry name" value="Autotransporter beta-domain"/>
    <property type="match status" value="1"/>
</dbReference>
<evidence type="ECO:0000256" key="1">
    <source>
        <dbReference type="ARBA" id="ARBA00022670"/>
    </source>
</evidence>
<evidence type="ECO:0000259" key="6">
    <source>
        <dbReference type="PROSITE" id="PS51208"/>
    </source>
</evidence>
<keyword evidence="3" id="KW-0378">Hydrolase</keyword>
<dbReference type="InterPro" id="IPR000209">
    <property type="entry name" value="Peptidase_S8/S53_dom"/>
</dbReference>
<dbReference type="InterPro" id="IPR005546">
    <property type="entry name" value="Autotransporte_beta"/>
</dbReference>
<dbReference type="InterPro" id="IPR034061">
    <property type="entry name" value="Peptidases_S8_Autotransporter"/>
</dbReference>
<dbReference type="InterPro" id="IPR036852">
    <property type="entry name" value="Peptidase_S8/S53_dom_sf"/>
</dbReference>
<dbReference type="EMBL" id="BPUX01000022">
    <property type="protein sequence ID" value="GJH42911.1"/>
    <property type="molecule type" value="Genomic_DNA"/>
</dbReference>
<keyword evidence="1" id="KW-0645">Protease</keyword>
<keyword evidence="8" id="KW-1185">Reference proteome</keyword>
<dbReference type="Proteomes" id="UP001052140">
    <property type="component" value="Unassembled WGS sequence"/>
</dbReference>
<evidence type="ECO:0000256" key="4">
    <source>
        <dbReference type="ARBA" id="ARBA00022825"/>
    </source>
</evidence>
<evidence type="ECO:0000256" key="2">
    <source>
        <dbReference type="ARBA" id="ARBA00022729"/>
    </source>
</evidence>
<evidence type="ECO:0000313" key="7">
    <source>
        <dbReference type="EMBL" id="GJH42911.1"/>
    </source>
</evidence>
<proteinExistence type="predicted"/>
<feature type="region of interest" description="Disordered" evidence="5">
    <location>
        <begin position="122"/>
        <end position="142"/>
    </location>
</feature>
<keyword evidence="4" id="KW-0720">Serine protease</keyword>
<dbReference type="NCBIfam" id="TIGR02601">
    <property type="entry name" value="autotrns_rpt"/>
    <property type="match status" value="1"/>
</dbReference>
<dbReference type="Gene3D" id="3.40.50.200">
    <property type="entry name" value="Peptidase S8/S53 domain"/>
    <property type="match status" value="1"/>
</dbReference>
<evidence type="ECO:0000256" key="3">
    <source>
        <dbReference type="ARBA" id="ARBA00022801"/>
    </source>
</evidence>
<dbReference type="InterPro" id="IPR036709">
    <property type="entry name" value="Autotransporte_beta_dom_sf"/>
</dbReference>
<evidence type="ECO:0000256" key="5">
    <source>
        <dbReference type="SAM" id="MobiDB-lite"/>
    </source>
</evidence>
<dbReference type="RefSeq" id="WP_226690655.1">
    <property type="nucleotide sequence ID" value="NZ_BPUX01000022.1"/>
</dbReference>